<dbReference type="InterPro" id="IPR015320">
    <property type="entry name" value="TopoVI_B_transducer"/>
</dbReference>
<evidence type="ECO:0000259" key="3">
    <source>
        <dbReference type="Pfam" id="PF09239"/>
    </source>
</evidence>
<gene>
    <name evidence="4" type="primary">TOP6B</name>
    <name evidence="4" type="ORF">Esi_0021_0066</name>
</gene>
<dbReference type="OMA" id="VYRGNPF"/>
<evidence type="ECO:0000313" key="5">
    <source>
        <dbReference type="Proteomes" id="UP000002630"/>
    </source>
</evidence>
<feature type="region of interest" description="Disordered" evidence="2">
    <location>
        <begin position="603"/>
        <end position="626"/>
    </location>
</feature>
<accession>D7FR51</accession>
<dbReference type="Gene3D" id="1.10.8.50">
    <property type="match status" value="1"/>
</dbReference>
<dbReference type="GO" id="GO:0009536">
    <property type="term" value="C:plastid"/>
    <property type="evidence" value="ECO:0007669"/>
    <property type="project" value="UniProtKB-SubCell"/>
</dbReference>
<feature type="domain" description="DNA topoisomerase VI subunit B transducer" evidence="3">
    <location>
        <begin position="422"/>
        <end position="527"/>
    </location>
</feature>
<feature type="region of interest" description="Disordered" evidence="2">
    <location>
        <begin position="553"/>
        <end position="586"/>
    </location>
</feature>
<dbReference type="GO" id="GO:0006265">
    <property type="term" value="P:DNA topological change"/>
    <property type="evidence" value="ECO:0007669"/>
    <property type="project" value="InterPro"/>
</dbReference>
<dbReference type="InterPro" id="IPR020568">
    <property type="entry name" value="Ribosomal_Su5_D2-typ_SF"/>
</dbReference>
<name>D7FR51_ECTSI</name>
<dbReference type="Gene3D" id="3.30.230.10">
    <property type="match status" value="1"/>
</dbReference>
<proteinExistence type="predicted"/>
<keyword evidence="5" id="KW-1185">Reference proteome</keyword>
<comment type="subcellular location">
    <subcellularLocation>
        <location evidence="1">Plastid</location>
    </subcellularLocation>
</comment>
<feature type="compositionally biased region" description="Basic and acidic residues" evidence="2">
    <location>
        <begin position="605"/>
        <end position="614"/>
    </location>
</feature>
<dbReference type="EMBL" id="FN648387">
    <property type="protein sequence ID" value="CBJ26118.1"/>
    <property type="molecule type" value="Genomic_DNA"/>
</dbReference>
<dbReference type="InterPro" id="IPR036890">
    <property type="entry name" value="HATPase_C_sf"/>
</dbReference>
<evidence type="ECO:0000313" key="4">
    <source>
        <dbReference type="EMBL" id="CBJ26118.1"/>
    </source>
</evidence>
<dbReference type="SUPFAM" id="SSF55874">
    <property type="entry name" value="ATPase domain of HSP90 chaperone/DNA topoisomerase II/histidine kinase"/>
    <property type="match status" value="1"/>
</dbReference>
<dbReference type="GO" id="GO:0003918">
    <property type="term" value="F:DNA topoisomerase type II (double strand cut, ATP-hydrolyzing) activity"/>
    <property type="evidence" value="ECO:0007669"/>
    <property type="project" value="InterPro"/>
</dbReference>
<dbReference type="PANTHER" id="PTHR48444:SF1">
    <property type="entry name" value="DNA TOPOISOMERASE 6 SUBUNIT B"/>
    <property type="match status" value="1"/>
</dbReference>
<dbReference type="PANTHER" id="PTHR48444">
    <property type="entry name" value="DNA TOPOISOMERASE 6 SUBUNIT B"/>
    <property type="match status" value="1"/>
</dbReference>
<protein>
    <submittedName>
        <fullName evidence="4">DNA topoisomerase VI subunit B-like protein Topoisomerase 6 subunit B</fullName>
    </submittedName>
</protein>
<evidence type="ECO:0000256" key="1">
    <source>
        <dbReference type="ARBA" id="ARBA00004474"/>
    </source>
</evidence>
<sequence>MGKGSGEAVKSKSPAEFFADNQNIAGFDNAGKSLYTTIRELVENSLDAAESIGALPHISLTIEEFTEEEFNEHRGMDNRDVVDAGLFKASGGKKSTSKATKALPKPAVAEEGSADDPQEPSAAAGATAADLDPKEKKAKNDKKGRSKGDSHSLYYRVKCKDNGVGMPHDKIPDMLGVVLSSSKYGVRQARGKYGMGAKMALIWSKKSTGLPIQVVSGCSSDVKDPPNFLTKCVLDIDIYKNRPSVHEHVKLPNPEGWRGTEMTVCVSGNWQTYKSRVLQYLQQLAIITPYAELELEYHSHANPKKDLTAVYRRRSEQMPPLAYEVKHHPGSVNNLLVQQLIHRTKCKDLVGFLMKDLSSIDRPLSERIIAELGEGFHPKMQPSALTVKMVSRLTQMLRDVKRFKPPDGACLSPAGEYNLRQVKEGVNVYRFANRIPLLFEAGSDVVTRVAMKRINWSSYKVDHKRDKIGVFVSTVSTKIPFKGTSKEYIGDDTEEIKKAVKHALQQCCQQLRTHLLRRNALREQKERKKVLTKYIPDVSRAVFGLLTAMQKRARDGEEDKGGGAGGASKRARGATAKTQIMASLDSKEVTEKTLAAGLSAAVNQHDAEAAKEESVAAGRGTHSRQV</sequence>
<evidence type="ECO:0000256" key="2">
    <source>
        <dbReference type="SAM" id="MobiDB-lite"/>
    </source>
</evidence>
<dbReference type="Gene3D" id="3.30.565.10">
    <property type="entry name" value="Histidine kinase-like ATPase, C-terminal domain"/>
    <property type="match status" value="1"/>
</dbReference>
<dbReference type="OrthoDB" id="1562195at2759"/>
<dbReference type="InterPro" id="IPR014721">
    <property type="entry name" value="Ribsml_uS5_D2-typ_fold_subgr"/>
</dbReference>
<feature type="region of interest" description="Disordered" evidence="2">
    <location>
        <begin position="89"/>
        <end position="149"/>
    </location>
</feature>
<dbReference type="AlphaFoldDB" id="D7FR51"/>
<dbReference type="GO" id="GO:0003677">
    <property type="term" value="F:DNA binding"/>
    <property type="evidence" value="ECO:0007669"/>
    <property type="project" value="InterPro"/>
</dbReference>
<feature type="compositionally biased region" description="Low complexity" evidence="2">
    <location>
        <begin position="89"/>
        <end position="102"/>
    </location>
</feature>
<reference evidence="4 5" key="1">
    <citation type="journal article" date="2010" name="Nature">
        <title>The Ectocarpus genome and the independent evolution of multicellularity in brown algae.</title>
        <authorList>
            <person name="Cock J.M."/>
            <person name="Sterck L."/>
            <person name="Rouze P."/>
            <person name="Scornet D."/>
            <person name="Allen A.E."/>
            <person name="Amoutzias G."/>
            <person name="Anthouard V."/>
            <person name="Artiguenave F."/>
            <person name="Aury J.M."/>
            <person name="Badger J.H."/>
            <person name="Beszteri B."/>
            <person name="Billiau K."/>
            <person name="Bonnet E."/>
            <person name="Bothwell J.H."/>
            <person name="Bowler C."/>
            <person name="Boyen C."/>
            <person name="Brownlee C."/>
            <person name="Carrano C.J."/>
            <person name="Charrier B."/>
            <person name="Cho G.Y."/>
            <person name="Coelho S.M."/>
            <person name="Collen J."/>
            <person name="Corre E."/>
            <person name="Da Silva C."/>
            <person name="Delage L."/>
            <person name="Delaroque N."/>
            <person name="Dittami S.M."/>
            <person name="Doulbeau S."/>
            <person name="Elias M."/>
            <person name="Farnham G."/>
            <person name="Gachon C.M."/>
            <person name="Gschloessl B."/>
            <person name="Heesch S."/>
            <person name="Jabbari K."/>
            <person name="Jubin C."/>
            <person name="Kawai H."/>
            <person name="Kimura K."/>
            <person name="Kloareg B."/>
            <person name="Kupper F.C."/>
            <person name="Lang D."/>
            <person name="Le Bail A."/>
            <person name="Leblanc C."/>
            <person name="Lerouge P."/>
            <person name="Lohr M."/>
            <person name="Lopez P.J."/>
            <person name="Martens C."/>
            <person name="Maumus F."/>
            <person name="Michel G."/>
            <person name="Miranda-Saavedra D."/>
            <person name="Morales J."/>
            <person name="Moreau H."/>
            <person name="Motomura T."/>
            <person name="Nagasato C."/>
            <person name="Napoli C.A."/>
            <person name="Nelson D.R."/>
            <person name="Nyvall-Collen P."/>
            <person name="Peters A.F."/>
            <person name="Pommier C."/>
            <person name="Potin P."/>
            <person name="Poulain J."/>
            <person name="Quesneville H."/>
            <person name="Read B."/>
            <person name="Rensing S.A."/>
            <person name="Ritter A."/>
            <person name="Rousvoal S."/>
            <person name="Samanta M."/>
            <person name="Samson G."/>
            <person name="Schroeder D.C."/>
            <person name="Segurens B."/>
            <person name="Strittmatter M."/>
            <person name="Tonon T."/>
            <person name="Tregear J.W."/>
            <person name="Valentin K."/>
            <person name="von Dassow P."/>
            <person name="Yamagishi T."/>
            <person name="Van de Peer Y."/>
            <person name="Wincker P."/>
        </authorList>
    </citation>
    <scope>NUCLEOTIDE SEQUENCE [LARGE SCALE GENOMIC DNA]</scope>
    <source>
        <strain evidence="5">Ec32 / CCAP1310/4</strain>
    </source>
</reference>
<organism evidence="4 5">
    <name type="scientific">Ectocarpus siliculosus</name>
    <name type="common">Brown alga</name>
    <name type="synonym">Conferva siliculosa</name>
    <dbReference type="NCBI Taxonomy" id="2880"/>
    <lineage>
        <taxon>Eukaryota</taxon>
        <taxon>Sar</taxon>
        <taxon>Stramenopiles</taxon>
        <taxon>Ochrophyta</taxon>
        <taxon>PX clade</taxon>
        <taxon>Phaeophyceae</taxon>
        <taxon>Ectocarpales</taxon>
        <taxon>Ectocarpaceae</taxon>
        <taxon>Ectocarpus</taxon>
    </lineage>
</organism>
<dbReference type="STRING" id="2880.D7FR51"/>
<dbReference type="SUPFAM" id="SSF54211">
    <property type="entry name" value="Ribosomal protein S5 domain 2-like"/>
    <property type="match status" value="1"/>
</dbReference>
<dbReference type="Pfam" id="PF09239">
    <property type="entry name" value="Topo-VIb_trans"/>
    <property type="match status" value="1"/>
</dbReference>
<dbReference type="Proteomes" id="UP000002630">
    <property type="component" value="Linkage Group LG14"/>
</dbReference>